<accession>A0A9W4DR46</accession>
<sequence length="65" mass="6716">MRLMNKIADRLLEMVAPHTVARAADCDITCGAAAGCGPRPAGALCCYYPNGHTSCGACSRQIACS</sequence>
<name>A0A9W4DR46_9ACTN</name>
<gene>
    <name evidence="1" type="ORF">SCOCK_170056</name>
</gene>
<dbReference type="Proteomes" id="UP001152519">
    <property type="component" value="Unassembled WGS sequence"/>
</dbReference>
<evidence type="ECO:0000313" key="2">
    <source>
        <dbReference type="Proteomes" id="UP001152519"/>
    </source>
</evidence>
<organism evidence="1 2">
    <name type="scientific">Actinacidiphila cocklensis</name>
    <dbReference type="NCBI Taxonomy" id="887465"/>
    <lineage>
        <taxon>Bacteria</taxon>
        <taxon>Bacillati</taxon>
        <taxon>Actinomycetota</taxon>
        <taxon>Actinomycetes</taxon>
        <taxon>Kitasatosporales</taxon>
        <taxon>Streptomycetaceae</taxon>
        <taxon>Actinacidiphila</taxon>
    </lineage>
</organism>
<reference evidence="1" key="1">
    <citation type="submission" date="2021-05" db="EMBL/GenBank/DDBJ databases">
        <authorList>
            <person name="Arsene-Ploetze F."/>
        </authorList>
    </citation>
    <scope>NUCLEOTIDE SEQUENCE</scope>
    <source>
        <strain evidence="1">DSM 42138</strain>
    </source>
</reference>
<dbReference type="AlphaFoldDB" id="A0A9W4DR46"/>
<keyword evidence="2" id="KW-1185">Reference proteome</keyword>
<evidence type="ECO:0000313" key="1">
    <source>
        <dbReference type="EMBL" id="CAG6392498.1"/>
    </source>
</evidence>
<dbReference type="EMBL" id="CAJSLV010000045">
    <property type="protein sequence ID" value="CAG6392498.1"/>
    <property type="molecule type" value="Genomic_DNA"/>
</dbReference>
<comment type="caution">
    <text evidence="1">The sequence shown here is derived from an EMBL/GenBank/DDBJ whole genome shotgun (WGS) entry which is preliminary data.</text>
</comment>
<proteinExistence type="predicted"/>
<protein>
    <submittedName>
        <fullName evidence="1">Uncharacterized protein</fullName>
    </submittedName>
</protein>